<dbReference type="OrthoDB" id="3561481at2759"/>
<evidence type="ECO:0000256" key="3">
    <source>
        <dbReference type="SAM" id="Phobius"/>
    </source>
</evidence>
<evidence type="ECO:0000256" key="1">
    <source>
        <dbReference type="SAM" id="Coils"/>
    </source>
</evidence>
<reference evidence="4" key="1">
    <citation type="journal article" date="2021" name="IMA Fungus">
        <title>Genomic characterization of three marine fungi, including Emericellopsis atlantica sp. nov. with signatures of a generalist lifestyle and marine biomass degradation.</title>
        <authorList>
            <person name="Hagestad O.C."/>
            <person name="Hou L."/>
            <person name="Andersen J.H."/>
            <person name="Hansen E.H."/>
            <person name="Altermark B."/>
            <person name="Li C."/>
            <person name="Kuhnert E."/>
            <person name="Cox R.J."/>
            <person name="Crous P.W."/>
            <person name="Spatafora J.W."/>
            <person name="Lail K."/>
            <person name="Amirebrahimi M."/>
            <person name="Lipzen A."/>
            <person name="Pangilinan J."/>
            <person name="Andreopoulos W."/>
            <person name="Hayes R.D."/>
            <person name="Ng V."/>
            <person name="Grigoriev I.V."/>
            <person name="Jackson S.A."/>
            <person name="Sutton T.D.S."/>
            <person name="Dobson A.D.W."/>
            <person name="Rama T."/>
        </authorList>
    </citation>
    <scope>NUCLEOTIDE SEQUENCE</scope>
    <source>
        <strain evidence="4">TRa3180A</strain>
    </source>
</reference>
<comment type="caution">
    <text evidence="4">The sequence shown here is derived from an EMBL/GenBank/DDBJ whole genome shotgun (WGS) entry which is preliminary data.</text>
</comment>
<feature type="non-terminal residue" evidence="4">
    <location>
        <position position="158"/>
    </location>
</feature>
<dbReference type="AlphaFoldDB" id="A0A9P8CHC4"/>
<feature type="region of interest" description="Disordered" evidence="2">
    <location>
        <begin position="1"/>
        <end position="23"/>
    </location>
</feature>
<organism evidence="4 5">
    <name type="scientific">Calycina marina</name>
    <dbReference type="NCBI Taxonomy" id="1763456"/>
    <lineage>
        <taxon>Eukaryota</taxon>
        <taxon>Fungi</taxon>
        <taxon>Dikarya</taxon>
        <taxon>Ascomycota</taxon>
        <taxon>Pezizomycotina</taxon>
        <taxon>Leotiomycetes</taxon>
        <taxon>Helotiales</taxon>
        <taxon>Pezizellaceae</taxon>
        <taxon>Calycina</taxon>
    </lineage>
</organism>
<feature type="compositionally biased region" description="Low complexity" evidence="2">
    <location>
        <begin position="1"/>
        <end position="12"/>
    </location>
</feature>
<proteinExistence type="predicted"/>
<keyword evidence="3" id="KW-1133">Transmembrane helix</keyword>
<feature type="transmembrane region" description="Helical" evidence="3">
    <location>
        <begin position="133"/>
        <end position="153"/>
    </location>
</feature>
<sequence>SPPPSFHSMSSPGTPRPTTAREDYSELWGVASSTHGAPSMHGAQTEVCGGAEALAQITLLRTRVERLEESIGKLLLEREETDANVKYKGGSCCMSYMDASPALEQGMSAAGGNCCIQFNLSEDRESKRREMKVWFTIGITFLICATIVLSNFAKRKAQ</sequence>
<dbReference type="EMBL" id="MU253797">
    <property type="protein sequence ID" value="KAG9246630.1"/>
    <property type="molecule type" value="Genomic_DNA"/>
</dbReference>
<protein>
    <submittedName>
        <fullName evidence="4">Uncharacterized protein</fullName>
    </submittedName>
</protein>
<keyword evidence="5" id="KW-1185">Reference proteome</keyword>
<keyword evidence="1" id="KW-0175">Coiled coil</keyword>
<keyword evidence="3" id="KW-0472">Membrane</keyword>
<gene>
    <name evidence="4" type="ORF">BJ878DRAFT_407287</name>
</gene>
<accession>A0A9P8CHC4</accession>
<feature type="non-terminal residue" evidence="4">
    <location>
        <position position="1"/>
    </location>
</feature>
<keyword evidence="3" id="KW-0812">Transmembrane</keyword>
<feature type="coiled-coil region" evidence="1">
    <location>
        <begin position="57"/>
        <end position="84"/>
    </location>
</feature>
<evidence type="ECO:0000313" key="4">
    <source>
        <dbReference type="EMBL" id="KAG9246630.1"/>
    </source>
</evidence>
<dbReference type="Proteomes" id="UP000887226">
    <property type="component" value="Unassembled WGS sequence"/>
</dbReference>
<evidence type="ECO:0000313" key="5">
    <source>
        <dbReference type="Proteomes" id="UP000887226"/>
    </source>
</evidence>
<name>A0A9P8CHC4_9HELO</name>
<evidence type="ECO:0000256" key="2">
    <source>
        <dbReference type="SAM" id="MobiDB-lite"/>
    </source>
</evidence>